<reference evidence="9 10" key="1">
    <citation type="submission" date="2018-10" db="EMBL/GenBank/DDBJ databases">
        <title>A high-quality apple genome assembly.</title>
        <authorList>
            <person name="Hu J."/>
        </authorList>
    </citation>
    <scope>NUCLEOTIDE SEQUENCE [LARGE SCALE GENOMIC DNA]</scope>
    <source>
        <strain evidence="10">cv. HFTH1</strain>
        <tissue evidence="9">Young leaf</tissue>
    </source>
</reference>
<dbReference type="EC" id="2.1.1.-" evidence="8"/>
<keyword evidence="5 8" id="KW-0735">Signal-anchor</keyword>
<name>A0A498IFR2_MALDO</name>
<keyword evidence="6 8" id="KW-0325">Glycoprotein</keyword>
<keyword evidence="3 8" id="KW-0489">Methyltransferase</keyword>
<evidence type="ECO:0000256" key="7">
    <source>
        <dbReference type="ARBA" id="ARBA00037847"/>
    </source>
</evidence>
<evidence type="ECO:0000256" key="5">
    <source>
        <dbReference type="ARBA" id="ARBA00022968"/>
    </source>
</evidence>
<dbReference type="GO" id="GO:0016020">
    <property type="term" value="C:membrane"/>
    <property type="evidence" value="ECO:0007669"/>
    <property type="project" value="UniProtKB-SubCell"/>
</dbReference>
<protein>
    <recommendedName>
        <fullName evidence="8">Methyltransferase</fullName>
        <ecNumber evidence="8">2.1.1.-</ecNumber>
    </recommendedName>
</protein>
<evidence type="ECO:0000313" key="10">
    <source>
        <dbReference type="Proteomes" id="UP000290289"/>
    </source>
</evidence>
<proteinExistence type="inferred from homology"/>
<dbReference type="Proteomes" id="UP000290289">
    <property type="component" value="Chromosome 12"/>
</dbReference>
<comment type="caution">
    <text evidence="9">The sequence shown here is derived from an EMBL/GenBank/DDBJ whole genome shotgun (WGS) entry which is preliminary data.</text>
</comment>
<dbReference type="GO" id="GO:0005802">
    <property type="term" value="C:trans-Golgi network"/>
    <property type="evidence" value="ECO:0007669"/>
    <property type="project" value="TreeGrafter"/>
</dbReference>
<accession>A0A498IFR2</accession>
<dbReference type="GO" id="GO:0032259">
    <property type="term" value="P:methylation"/>
    <property type="evidence" value="ECO:0007669"/>
    <property type="project" value="UniProtKB-KW"/>
</dbReference>
<dbReference type="PANTHER" id="PTHR10108:SF37">
    <property type="entry name" value="METHYLTRANSFERASE PMT6-RELATED"/>
    <property type="match status" value="1"/>
</dbReference>
<dbReference type="PANTHER" id="PTHR10108">
    <property type="entry name" value="SAM-DEPENDENT METHYLTRANSFERASE"/>
    <property type="match status" value="1"/>
</dbReference>
<evidence type="ECO:0000256" key="6">
    <source>
        <dbReference type="ARBA" id="ARBA00023180"/>
    </source>
</evidence>
<dbReference type="SUPFAM" id="SSF53335">
    <property type="entry name" value="S-adenosyl-L-methionine-dependent methyltransferases"/>
    <property type="match status" value="1"/>
</dbReference>
<dbReference type="InterPro" id="IPR004159">
    <property type="entry name" value="Put_SAM_MeTrfase"/>
</dbReference>
<dbReference type="GO" id="GO:0008168">
    <property type="term" value="F:methyltransferase activity"/>
    <property type="evidence" value="ECO:0007669"/>
    <property type="project" value="UniProtKB-UniRule"/>
</dbReference>
<organism evidence="9 10">
    <name type="scientific">Malus domestica</name>
    <name type="common">Apple</name>
    <name type="synonym">Pyrus malus</name>
    <dbReference type="NCBI Taxonomy" id="3750"/>
    <lineage>
        <taxon>Eukaryota</taxon>
        <taxon>Viridiplantae</taxon>
        <taxon>Streptophyta</taxon>
        <taxon>Embryophyta</taxon>
        <taxon>Tracheophyta</taxon>
        <taxon>Spermatophyta</taxon>
        <taxon>Magnoliopsida</taxon>
        <taxon>eudicotyledons</taxon>
        <taxon>Gunneridae</taxon>
        <taxon>Pentapetalae</taxon>
        <taxon>rosids</taxon>
        <taxon>fabids</taxon>
        <taxon>Rosales</taxon>
        <taxon>Rosaceae</taxon>
        <taxon>Amygdaloideae</taxon>
        <taxon>Maleae</taxon>
        <taxon>Malus</taxon>
    </lineage>
</organism>
<comment type="subcellular location">
    <subcellularLocation>
        <location evidence="7">Endomembrane system</location>
        <topology evidence="7">Single-pass membrane protein</topology>
    </subcellularLocation>
    <subcellularLocation>
        <location evidence="1 8">Membrane</location>
        <topology evidence="1 8">Single-pass type II membrane protein</topology>
    </subcellularLocation>
</comment>
<dbReference type="AlphaFoldDB" id="A0A498IFR2"/>
<keyword evidence="10" id="KW-1185">Reference proteome</keyword>
<evidence type="ECO:0000256" key="4">
    <source>
        <dbReference type="ARBA" id="ARBA00022679"/>
    </source>
</evidence>
<evidence type="ECO:0000256" key="1">
    <source>
        <dbReference type="ARBA" id="ARBA00004606"/>
    </source>
</evidence>
<evidence type="ECO:0000256" key="8">
    <source>
        <dbReference type="RuleBase" id="RU366043"/>
    </source>
</evidence>
<keyword evidence="5 8" id="KW-0812">Transmembrane</keyword>
<dbReference type="GO" id="GO:0005768">
    <property type="term" value="C:endosome"/>
    <property type="evidence" value="ECO:0007669"/>
    <property type="project" value="TreeGrafter"/>
</dbReference>
<comment type="similarity">
    <text evidence="2 8">Belongs to the methyltransferase superfamily.</text>
</comment>
<dbReference type="Pfam" id="PF03141">
    <property type="entry name" value="Methyltransf_29"/>
    <property type="match status" value="1"/>
</dbReference>
<sequence>MKNTLSAIYNRGLIGAFHDWRQPFSTYPRTYDLLHANRLFSHYKNLGRQGCELADILLEMDRMIRPQGFIIIRDEETITSRIQDLAPKFLWEVELHTLENKEKKPETVLICRKKFWGIIGNATVHTFLPI</sequence>
<evidence type="ECO:0000256" key="2">
    <source>
        <dbReference type="ARBA" id="ARBA00008361"/>
    </source>
</evidence>
<dbReference type="InterPro" id="IPR029063">
    <property type="entry name" value="SAM-dependent_MTases_sf"/>
</dbReference>
<evidence type="ECO:0000256" key="3">
    <source>
        <dbReference type="ARBA" id="ARBA00022603"/>
    </source>
</evidence>
<keyword evidence="4 8" id="KW-0808">Transferase</keyword>
<gene>
    <name evidence="9" type="ORF">DVH24_004896</name>
</gene>
<dbReference type="EMBL" id="RDQH01000338">
    <property type="protein sequence ID" value="RXH80982.1"/>
    <property type="molecule type" value="Genomic_DNA"/>
</dbReference>
<evidence type="ECO:0000313" key="9">
    <source>
        <dbReference type="EMBL" id="RXH80982.1"/>
    </source>
</evidence>